<dbReference type="Gene3D" id="3.40.50.10330">
    <property type="entry name" value="Probable inorganic polyphosphate/atp-NAD kinase, domain 1"/>
    <property type="match status" value="1"/>
</dbReference>
<dbReference type="EMBL" id="JACHIF010000006">
    <property type="protein sequence ID" value="MBB5038880.1"/>
    <property type="molecule type" value="Genomic_DNA"/>
</dbReference>
<protein>
    <submittedName>
        <fullName evidence="6">Diacylglycerol kinase family enzyme</fullName>
    </submittedName>
</protein>
<keyword evidence="3 6" id="KW-0418">Kinase</keyword>
<evidence type="ECO:0000256" key="1">
    <source>
        <dbReference type="ARBA" id="ARBA00022679"/>
    </source>
</evidence>
<comment type="caution">
    <text evidence="6">The sequence shown here is derived from an EMBL/GenBank/DDBJ whole genome shotgun (WGS) entry which is preliminary data.</text>
</comment>
<dbReference type="SUPFAM" id="SSF111331">
    <property type="entry name" value="NAD kinase/diacylglycerol kinase-like"/>
    <property type="match status" value="1"/>
</dbReference>
<evidence type="ECO:0000256" key="4">
    <source>
        <dbReference type="ARBA" id="ARBA00022840"/>
    </source>
</evidence>
<dbReference type="GO" id="GO:0016301">
    <property type="term" value="F:kinase activity"/>
    <property type="evidence" value="ECO:0007669"/>
    <property type="project" value="UniProtKB-KW"/>
</dbReference>
<dbReference type="Proteomes" id="UP000534294">
    <property type="component" value="Unassembled WGS sequence"/>
</dbReference>
<name>A0A7W7YMV7_9BACT</name>
<sequence>MNPDHRRNLCVILNRESGTLCTLGPDVVEAGLKEVFEELGCTVEIQQVPGKEVRKALENARDGGADAVIVGGGDGTVATAATVFAGHDKPLGILPLGTFNLAARDVGMPLDWKEAARALVTAPEGKMDLLDVAGNLYMCVVVLGFYPALVMGRPEYHGSWIVKSCRTMWDALRSAATYPPLHLCLQEGDRIERHRTRIALLANNDYEDIFGIIPKRRSLDAGYFTVYISKHQTRFGLLRSFIAWVMGRWKEDREIVVMHATDLEIRVTRKRRIPVMMDGELEKLPVPLRVKLVPKALLVIAPRLAEEVESEPAS</sequence>
<dbReference type="AlphaFoldDB" id="A0A7W7YMV7"/>
<dbReference type="InterPro" id="IPR001206">
    <property type="entry name" value="Diacylglycerol_kinase_cat_dom"/>
</dbReference>
<dbReference type="InterPro" id="IPR017438">
    <property type="entry name" value="ATP-NAD_kinase_N"/>
</dbReference>
<feature type="domain" description="DAGKc" evidence="5">
    <location>
        <begin position="4"/>
        <end position="136"/>
    </location>
</feature>
<dbReference type="InterPro" id="IPR045540">
    <property type="entry name" value="YegS/DAGK_C"/>
</dbReference>
<dbReference type="InterPro" id="IPR050187">
    <property type="entry name" value="Lipid_Phosphate_FormReg"/>
</dbReference>
<dbReference type="Gene3D" id="2.60.200.40">
    <property type="match status" value="1"/>
</dbReference>
<dbReference type="SMART" id="SM00046">
    <property type="entry name" value="DAGKc"/>
    <property type="match status" value="1"/>
</dbReference>
<evidence type="ECO:0000259" key="5">
    <source>
        <dbReference type="PROSITE" id="PS50146"/>
    </source>
</evidence>
<dbReference type="InterPro" id="IPR016064">
    <property type="entry name" value="NAD/diacylglycerol_kinase_sf"/>
</dbReference>
<accession>A0A7W7YMV7</accession>
<gene>
    <name evidence="6" type="ORF">HNQ64_003145</name>
</gene>
<organism evidence="6 7">
    <name type="scientific">Prosthecobacter dejongeii</name>
    <dbReference type="NCBI Taxonomy" id="48465"/>
    <lineage>
        <taxon>Bacteria</taxon>
        <taxon>Pseudomonadati</taxon>
        <taxon>Verrucomicrobiota</taxon>
        <taxon>Verrucomicrobiia</taxon>
        <taxon>Verrucomicrobiales</taxon>
        <taxon>Verrucomicrobiaceae</taxon>
        <taxon>Prosthecobacter</taxon>
    </lineage>
</organism>
<dbReference type="PANTHER" id="PTHR12358:SF54">
    <property type="entry name" value="SPHINGOSINE KINASE RELATED PROTEIN"/>
    <property type="match status" value="1"/>
</dbReference>
<dbReference type="RefSeq" id="WP_184210092.1">
    <property type="nucleotide sequence ID" value="NZ_JACHIF010000006.1"/>
</dbReference>
<dbReference type="PROSITE" id="PS50146">
    <property type="entry name" value="DAGK"/>
    <property type="match status" value="1"/>
</dbReference>
<evidence type="ECO:0000313" key="6">
    <source>
        <dbReference type="EMBL" id="MBB5038880.1"/>
    </source>
</evidence>
<keyword evidence="7" id="KW-1185">Reference proteome</keyword>
<keyword evidence="1" id="KW-0808">Transferase</keyword>
<reference evidence="6 7" key="1">
    <citation type="submission" date="2020-08" db="EMBL/GenBank/DDBJ databases">
        <title>Genomic Encyclopedia of Type Strains, Phase IV (KMG-IV): sequencing the most valuable type-strain genomes for metagenomic binning, comparative biology and taxonomic classification.</title>
        <authorList>
            <person name="Goeker M."/>
        </authorList>
    </citation>
    <scope>NUCLEOTIDE SEQUENCE [LARGE SCALE GENOMIC DNA]</scope>
    <source>
        <strain evidence="6 7">DSM 12251</strain>
    </source>
</reference>
<proteinExistence type="predicted"/>
<dbReference type="Pfam" id="PF19279">
    <property type="entry name" value="YegS_C"/>
    <property type="match status" value="1"/>
</dbReference>
<evidence type="ECO:0000313" key="7">
    <source>
        <dbReference type="Proteomes" id="UP000534294"/>
    </source>
</evidence>
<dbReference type="PANTHER" id="PTHR12358">
    <property type="entry name" value="SPHINGOSINE KINASE"/>
    <property type="match status" value="1"/>
</dbReference>
<dbReference type="Pfam" id="PF00781">
    <property type="entry name" value="DAGK_cat"/>
    <property type="match status" value="1"/>
</dbReference>
<keyword evidence="4" id="KW-0067">ATP-binding</keyword>
<evidence type="ECO:0000256" key="2">
    <source>
        <dbReference type="ARBA" id="ARBA00022741"/>
    </source>
</evidence>
<dbReference type="GO" id="GO:0005524">
    <property type="term" value="F:ATP binding"/>
    <property type="evidence" value="ECO:0007669"/>
    <property type="project" value="UniProtKB-KW"/>
</dbReference>
<keyword evidence="2" id="KW-0547">Nucleotide-binding</keyword>
<evidence type="ECO:0000256" key="3">
    <source>
        <dbReference type="ARBA" id="ARBA00022777"/>
    </source>
</evidence>